<dbReference type="EMBL" id="UZAN01045301">
    <property type="protein sequence ID" value="VDP82416.1"/>
    <property type="molecule type" value="Genomic_DNA"/>
</dbReference>
<reference evidence="2 3" key="2">
    <citation type="submission" date="2018-11" db="EMBL/GenBank/DDBJ databases">
        <authorList>
            <consortium name="Pathogen Informatics"/>
        </authorList>
    </citation>
    <scope>NUCLEOTIDE SEQUENCE [LARGE SCALE GENOMIC DNA]</scope>
    <source>
        <strain evidence="2 3">Egypt</strain>
    </source>
</reference>
<evidence type="ECO:0000313" key="2">
    <source>
        <dbReference type="EMBL" id="VDP82416.1"/>
    </source>
</evidence>
<keyword evidence="3" id="KW-1185">Reference proteome</keyword>
<evidence type="ECO:0000313" key="3">
    <source>
        <dbReference type="Proteomes" id="UP000272942"/>
    </source>
</evidence>
<feature type="region of interest" description="Disordered" evidence="1">
    <location>
        <begin position="261"/>
        <end position="494"/>
    </location>
</feature>
<dbReference type="WBParaSite" id="ECPE_0000796801-mRNA-1">
    <property type="protein sequence ID" value="ECPE_0000796801-mRNA-1"/>
    <property type="gene ID" value="ECPE_0000796801"/>
</dbReference>
<feature type="compositionally biased region" description="Polar residues" evidence="1">
    <location>
        <begin position="443"/>
        <end position="466"/>
    </location>
</feature>
<dbReference type="OrthoDB" id="2130396at2759"/>
<gene>
    <name evidence="2" type="ORF">ECPE_LOCUS7947</name>
</gene>
<dbReference type="Proteomes" id="UP000272942">
    <property type="component" value="Unassembled WGS sequence"/>
</dbReference>
<feature type="compositionally biased region" description="Low complexity" evidence="1">
    <location>
        <begin position="348"/>
        <end position="438"/>
    </location>
</feature>
<proteinExistence type="predicted"/>
<accession>A0A183ALW2</accession>
<dbReference type="AlphaFoldDB" id="A0A183ALW2"/>
<feature type="compositionally biased region" description="Low complexity" evidence="1">
    <location>
        <begin position="296"/>
        <end position="342"/>
    </location>
</feature>
<feature type="compositionally biased region" description="Low complexity" evidence="1">
    <location>
        <begin position="266"/>
        <end position="279"/>
    </location>
</feature>
<organism evidence="4">
    <name type="scientific">Echinostoma caproni</name>
    <dbReference type="NCBI Taxonomy" id="27848"/>
    <lineage>
        <taxon>Eukaryota</taxon>
        <taxon>Metazoa</taxon>
        <taxon>Spiralia</taxon>
        <taxon>Lophotrochozoa</taxon>
        <taxon>Platyhelminthes</taxon>
        <taxon>Trematoda</taxon>
        <taxon>Digenea</taxon>
        <taxon>Plagiorchiida</taxon>
        <taxon>Echinostomata</taxon>
        <taxon>Echinostomatoidea</taxon>
        <taxon>Echinostomatidae</taxon>
        <taxon>Echinostoma</taxon>
    </lineage>
</organism>
<name>A0A183ALW2_9TREM</name>
<protein>
    <submittedName>
        <fullName evidence="4">C2H2-type domain-containing protein</fullName>
    </submittedName>
</protein>
<reference evidence="4" key="1">
    <citation type="submission" date="2016-06" db="UniProtKB">
        <authorList>
            <consortium name="WormBaseParasite"/>
        </authorList>
    </citation>
    <scope>IDENTIFICATION</scope>
</reference>
<sequence length="494" mass="58361">MRNLENEYIKSLQQQIYLLELENNYVRQQAANAVDMQPAMIEEASKTLTKIKDLQNRTDSLELELYRKEAHIGILEQKHNRIDQQLKDNLLNHDKETDELKRQLITLRGEREIALRDSLQKDAQLTELRNDLARQKSSLAAAEIQLDLLRAKARLERMQRQLSDCFLTAENDRFVRDKQAANVDNLIQENARLTADLIALQRQADDLEKQERAYDHLLARPSNQPQPPVAQVAQLREDKSNLMNYISNMQQELTRQATKLDELQKRQQQMQEQKQQQQQKKQHNHEKQQQNPLEGQYQPYQPRQQQMYQEHPRQDQYQPQPQQQQSPYPLQQPQQNDQHQPHQPQPLYPLQQTPRQDQQSLQHQQQPAYALQQTPRQDQQQQQPYPLPQTQQQNPYGPQQQTQQTPYPQQQARPDHYQAQQYQQYQRPSSPIIPLKSPLPSPRQQRYGLQSPERSPTETRQASSPVQFRAHTLDHNSTQPRTSSPVVRRGLQFD</sequence>
<evidence type="ECO:0000313" key="4">
    <source>
        <dbReference type="WBParaSite" id="ECPE_0000796801-mRNA-1"/>
    </source>
</evidence>
<feature type="compositionally biased region" description="Polar residues" evidence="1">
    <location>
        <begin position="475"/>
        <end position="485"/>
    </location>
</feature>
<evidence type="ECO:0000256" key="1">
    <source>
        <dbReference type="SAM" id="MobiDB-lite"/>
    </source>
</evidence>